<protein>
    <submittedName>
        <fullName evidence="2">Uncharacterized protein</fullName>
    </submittedName>
</protein>
<sequence length="276" mass="30715">MASAMAGCASWIDRSNGNSTPHSSHRQLTSSSEGSRSIVIDVAFHPIEPEFVDEDRIASLWQWVDEMVIEPAQRERLAANGLRVGKVIRQDQFESRLSDMSGPQDVVDMFLSEADVASEVSHGVNRIPMRLGKRYELPLRQPRSGSHVTLVSRNQTTIGKTLQDPQYLLAITPTKSVMEGQVLVRCRPEVQHGNTQHKWVSSESALRIDSSRETWSLDYLDINFEAAEGDVFLISGSYPSFGLGKEMMTGKSVDNVEQQVVVLLKISKLPSTPESF</sequence>
<evidence type="ECO:0000313" key="2">
    <source>
        <dbReference type="EMBL" id="TWU44118.1"/>
    </source>
</evidence>
<gene>
    <name evidence="2" type="ORF">Q31b_16530</name>
</gene>
<feature type="region of interest" description="Disordered" evidence="1">
    <location>
        <begin position="1"/>
        <end position="32"/>
    </location>
</feature>
<proteinExistence type="predicted"/>
<dbReference type="AlphaFoldDB" id="A0A5C6E5J2"/>
<dbReference type="EMBL" id="SJPY01000002">
    <property type="protein sequence ID" value="TWU44118.1"/>
    <property type="molecule type" value="Genomic_DNA"/>
</dbReference>
<organism evidence="2 3">
    <name type="scientific">Novipirellula aureliae</name>
    <dbReference type="NCBI Taxonomy" id="2527966"/>
    <lineage>
        <taxon>Bacteria</taxon>
        <taxon>Pseudomonadati</taxon>
        <taxon>Planctomycetota</taxon>
        <taxon>Planctomycetia</taxon>
        <taxon>Pirellulales</taxon>
        <taxon>Pirellulaceae</taxon>
        <taxon>Novipirellula</taxon>
    </lineage>
</organism>
<evidence type="ECO:0000256" key="1">
    <source>
        <dbReference type="SAM" id="MobiDB-lite"/>
    </source>
</evidence>
<reference evidence="2 3" key="1">
    <citation type="submission" date="2019-02" db="EMBL/GenBank/DDBJ databases">
        <title>Deep-cultivation of Planctomycetes and their phenomic and genomic characterization uncovers novel biology.</title>
        <authorList>
            <person name="Wiegand S."/>
            <person name="Jogler M."/>
            <person name="Boedeker C."/>
            <person name="Pinto D."/>
            <person name="Vollmers J."/>
            <person name="Rivas-Marin E."/>
            <person name="Kohn T."/>
            <person name="Peeters S.H."/>
            <person name="Heuer A."/>
            <person name="Rast P."/>
            <person name="Oberbeckmann S."/>
            <person name="Bunk B."/>
            <person name="Jeske O."/>
            <person name="Meyerdierks A."/>
            <person name="Storesund J.E."/>
            <person name="Kallscheuer N."/>
            <person name="Luecker S."/>
            <person name="Lage O.M."/>
            <person name="Pohl T."/>
            <person name="Merkel B.J."/>
            <person name="Hornburger P."/>
            <person name="Mueller R.-W."/>
            <person name="Bruemmer F."/>
            <person name="Labrenz M."/>
            <person name="Spormann A.M."/>
            <person name="Op Den Camp H."/>
            <person name="Overmann J."/>
            <person name="Amann R."/>
            <person name="Jetten M.S.M."/>
            <person name="Mascher T."/>
            <person name="Medema M.H."/>
            <person name="Devos D.P."/>
            <person name="Kaster A.-K."/>
            <person name="Ovreas L."/>
            <person name="Rohde M."/>
            <person name="Galperin M.Y."/>
            <person name="Jogler C."/>
        </authorList>
    </citation>
    <scope>NUCLEOTIDE SEQUENCE [LARGE SCALE GENOMIC DNA]</scope>
    <source>
        <strain evidence="2 3">Q31b</strain>
    </source>
</reference>
<accession>A0A5C6E5J2</accession>
<feature type="compositionally biased region" description="Polar residues" evidence="1">
    <location>
        <begin position="13"/>
        <end position="32"/>
    </location>
</feature>
<comment type="caution">
    <text evidence="2">The sequence shown here is derived from an EMBL/GenBank/DDBJ whole genome shotgun (WGS) entry which is preliminary data.</text>
</comment>
<evidence type="ECO:0000313" key="3">
    <source>
        <dbReference type="Proteomes" id="UP000315471"/>
    </source>
</evidence>
<dbReference type="Proteomes" id="UP000315471">
    <property type="component" value="Unassembled WGS sequence"/>
</dbReference>
<name>A0A5C6E5J2_9BACT</name>
<keyword evidence="3" id="KW-1185">Reference proteome</keyword>